<dbReference type="Gene3D" id="1.25.40.20">
    <property type="entry name" value="Ankyrin repeat-containing domain"/>
    <property type="match status" value="1"/>
</dbReference>
<sequence length="379" mass="43026">MPPSPSSAHPLPSTRTQNDDEPDLPLLILQGRHKEAIYRCHTHPHEVSYDYFIRGRDVTYQHGCTMMHYILSDAILTDQIDEVLYRMIQTMLDVDPNLPSRKAFSYDDRILSSTNNDKAAAKKTKTIPTDSTPLQIVVFELFGCVLINALSPQNKYLAKILILMLKTNPDAAAVYNKYGLLPLHIALSNCKHGSSLIRSKSKRKRFQKCFKWILKAHPQACMQPTKDEQCCLPLHYLCMHGAVFDEASRFVAEELLRIHPAAAREVTKEGSSALGYLCENITMNRPDDYERGRCVTVDPNVFRMILEASPSRMILLGNDNDNDSDTVAPLDVLWKWCEDDDDATNSSARRLNGPYLAIREMVVFHLLQSSCPHQLRLLL</sequence>
<protein>
    <submittedName>
        <fullName evidence="2">Uncharacterized protein</fullName>
    </submittedName>
</protein>
<dbReference type="InterPro" id="IPR036770">
    <property type="entry name" value="Ankyrin_rpt-contain_sf"/>
</dbReference>
<evidence type="ECO:0000256" key="1">
    <source>
        <dbReference type="SAM" id="MobiDB-lite"/>
    </source>
</evidence>
<feature type="compositionally biased region" description="Low complexity" evidence="1">
    <location>
        <begin position="1"/>
        <end position="13"/>
    </location>
</feature>
<proteinExistence type="predicted"/>
<accession>A0A7S2P9B5</accession>
<reference evidence="2" key="1">
    <citation type="submission" date="2021-01" db="EMBL/GenBank/DDBJ databases">
        <authorList>
            <person name="Corre E."/>
            <person name="Pelletier E."/>
            <person name="Niang G."/>
            <person name="Scheremetjew M."/>
            <person name="Finn R."/>
            <person name="Kale V."/>
            <person name="Holt S."/>
            <person name="Cochrane G."/>
            <person name="Meng A."/>
            <person name="Brown T."/>
            <person name="Cohen L."/>
        </authorList>
    </citation>
    <scope>NUCLEOTIDE SEQUENCE</scope>
    <source>
        <strain evidence="2">B650</strain>
    </source>
</reference>
<feature type="region of interest" description="Disordered" evidence="1">
    <location>
        <begin position="1"/>
        <end position="23"/>
    </location>
</feature>
<evidence type="ECO:0000313" key="2">
    <source>
        <dbReference type="EMBL" id="CAD9583528.1"/>
    </source>
</evidence>
<dbReference type="EMBL" id="HBGY01017030">
    <property type="protein sequence ID" value="CAD9583528.1"/>
    <property type="molecule type" value="Transcribed_RNA"/>
</dbReference>
<dbReference type="AlphaFoldDB" id="A0A7S2P9B5"/>
<name>A0A7S2P9B5_9STRA</name>
<gene>
    <name evidence="2" type="ORF">LDAN0321_LOCUS11015</name>
</gene>
<organism evidence="2">
    <name type="scientific">Leptocylindrus danicus</name>
    <dbReference type="NCBI Taxonomy" id="163516"/>
    <lineage>
        <taxon>Eukaryota</taxon>
        <taxon>Sar</taxon>
        <taxon>Stramenopiles</taxon>
        <taxon>Ochrophyta</taxon>
        <taxon>Bacillariophyta</taxon>
        <taxon>Coscinodiscophyceae</taxon>
        <taxon>Chaetocerotophycidae</taxon>
        <taxon>Leptocylindrales</taxon>
        <taxon>Leptocylindraceae</taxon>
        <taxon>Leptocylindrus</taxon>
    </lineage>
</organism>